<dbReference type="GO" id="GO:0005886">
    <property type="term" value="C:plasma membrane"/>
    <property type="evidence" value="ECO:0007669"/>
    <property type="project" value="UniProtKB-SubCell"/>
</dbReference>
<evidence type="ECO:0000259" key="9">
    <source>
        <dbReference type="Pfam" id="PF13231"/>
    </source>
</evidence>
<keyword evidence="7 8" id="KW-0472">Membrane</keyword>
<feature type="domain" description="Glycosyltransferase RgtA/B/C/D-like" evidence="9">
    <location>
        <begin position="64"/>
        <end position="223"/>
    </location>
</feature>
<evidence type="ECO:0000256" key="4">
    <source>
        <dbReference type="ARBA" id="ARBA00022679"/>
    </source>
</evidence>
<keyword evidence="6 8" id="KW-1133">Transmembrane helix</keyword>
<dbReference type="PANTHER" id="PTHR33908:SF11">
    <property type="entry name" value="MEMBRANE PROTEIN"/>
    <property type="match status" value="1"/>
</dbReference>
<comment type="subcellular location">
    <subcellularLocation>
        <location evidence="1">Cell membrane</location>
        <topology evidence="1">Multi-pass membrane protein</topology>
    </subcellularLocation>
</comment>
<evidence type="ECO:0000256" key="2">
    <source>
        <dbReference type="ARBA" id="ARBA00022475"/>
    </source>
</evidence>
<protein>
    <submittedName>
        <fullName evidence="10">Dolichyl-phosphate-mannose-protein mannosyltransferase</fullName>
    </submittedName>
</protein>
<keyword evidence="5 8" id="KW-0812">Transmembrane</keyword>
<name>A0A2T5HVC8_9RHOB</name>
<feature type="transmembrane region" description="Helical" evidence="8">
    <location>
        <begin position="310"/>
        <end position="328"/>
    </location>
</feature>
<organism evidence="10 11">
    <name type="scientific">Celeribacter persicus</name>
    <dbReference type="NCBI Taxonomy" id="1651082"/>
    <lineage>
        <taxon>Bacteria</taxon>
        <taxon>Pseudomonadati</taxon>
        <taxon>Pseudomonadota</taxon>
        <taxon>Alphaproteobacteria</taxon>
        <taxon>Rhodobacterales</taxon>
        <taxon>Roseobacteraceae</taxon>
        <taxon>Celeribacter</taxon>
    </lineage>
</organism>
<keyword evidence="4 10" id="KW-0808">Transferase</keyword>
<dbReference type="OrthoDB" id="9811222at2"/>
<dbReference type="RefSeq" id="WP_107814567.1">
    <property type="nucleotide sequence ID" value="NZ_QAOH01000001.1"/>
</dbReference>
<feature type="transmembrane region" description="Helical" evidence="8">
    <location>
        <begin position="286"/>
        <end position="304"/>
    </location>
</feature>
<dbReference type="Proteomes" id="UP000244077">
    <property type="component" value="Unassembled WGS sequence"/>
</dbReference>
<dbReference type="EMBL" id="QAOH01000001">
    <property type="protein sequence ID" value="PTQ75540.1"/>
    <property type="molecule type" value="Genomic_DNA"/>
</dbReference>
<evidence type="ECO:0000256" key="5">
    <source>
        <dbReference type="ARBA" id="ARBA00022692"/>
    </source>
</evidence>
<feature type="transmembrane region" description="Helical" evidence="8">
    <location>
        <begin position="120"/>
        <end position="153"/>
    </location>
</feature>
<dbReference type="Pfam" id="PF13231">
    <property type="entry name" value="PMT_2"/>
    <property type="match status" value="1"/>
</dbReference>
<dbReference type="GO" id="GO:0009103">
    <property type="term" value="P:lipopolysaccharide biosynthetic process"/>
    <property type="evidence" value="ECO:0007669"/>
    <property type="project" value="UniProtKB-ARBA"/>
</dbReference>
<feature type="transmembrane region" description="Helical" evidence="8">
    <location>
        <begin position="206"/>
        <end position="226"/>
    </location>
</feature>
<feature type="transmembrane region" description="Helical" evidence="8">
    <location>
        <begin position="21"/>
        <end position="39"/>
    </location>
</feature>
<gene>
    <name evidence="10" type="ORF">C8N42_10178</name>
</gene>
<evidence type="ECO:0000256" key="6">
    <source>
        <dbReference type="ARBA" id="ARBA00022989"/>
    </source>
</evidence>
<feature type="transmembrane region" description="Helical" evidence="8">
    <location>
        <begin position="257"/>
        <end position="277"/>
    </location>
</feature>
<dbReference type="InterPro" id="IPR038731">
    <property type="entry name" value="RgtA/B/C-like"/>
</dbReference>
<keyword evidence="11" id="KW-1185">Reference proteome</keyword>
<dbReference type="GO" id="GO:0016763">
    <property type="term" value="F:pentosyltransferase activity"/>
    <property type="evidence" value="ECO:0007669"/>
    <property type="project" value="TreeGrafter"/>
</dbReference>
<feature type="transmembrane region" description="Helical" evidence="8">
    <location>
        <begin position="86"/>
        <end position="108"/>
    </location>
</feature>
<proteinExistence type="predicted"/>
<evidence type="ECO:0000313" key="11">
    <source>
        <dbReference type="Proteomes" id="UP000244077"/>
    </source>
</evidence>
<reference evidence="10 11" key="1">
    <citation type="submission" date="2018-04" db="EMBL/GenBank/DDBJ databases">
        <title>Genomic Encyclopedia of Archaeal and Bacterial Type Strains, Phase II (KMG-II): from individual species to whole genera.</title>
        <authorList>
            <person name="Goeker M."/>
        </authorList>
    </citation>
    <scope>NUCLEOTIDE SEQUENCE [LARGE SCALE GENOMIC DNA]</scope>
    <source>
        <strain evidence="10 11">DSM 100434</strain>
    </source>
</reference>
<keyword evidence="3 10" id="KW-0328">Glycosyltransferase</keyword>
<accession>A0A2T5HVC8</accession>
<evidence type="ECO:0000256" key="1">
    <source>
        <dbReference type="ARBA" id="ARBA00004651"/>
    </source>
</evidence>
<dbReference type="PANTHER" id="PTHR33908">
    <property type="entry name" value="MANNOSYLTRANSFERASE YKCB-RELATED"/>
    <property type="match status" value="1"/>
</dbReference>
<dbReference type="InterPro" id="IPR050297">
    <property type="entry name" value="LipidA_mod_glycosyltrf_83"/>
</dbReference>
<evidence type="ECO:0000256" key="7">
    <source>
        <dbReference type="ARBA" id="ARBA00023136"/>
    </source>
</evidence>
<comment type="caution">
    <text evidence="10">The sequence shown here is derived from an EMBL/GenBank/DDBJ whole genome shotgun (WGS) entry which is preliminary data.</text>
</comment>
<feature type="transmembrane region" description="Helical" evidence="8">
    <location>
        <begin position="165"/>
        <end position="194"/>
    </location>
</feature>
<dbReference type="AlphaFoldDB" id="A0A2T5HVC8"/>
<feature type="transmembrane region" description="Helical" evidence="8">
    <location>
        <begin position="335"/>
        <end position="355"/>
    </location>
</feature>
<sequence length="480" mass="51923">MQTDASQKIPQKTPLEDWLPRALVLVAVAVTLRLLALAFDRTDLFVDEVQYWFWGQNLDFGYYSKPPLIGWVIRLGTDLAGSDAAFWVRMPGAVLHGITALLLGALAARIAGRAAALWTVALYLTLPFVALGSVMISTDTVMAPFYAAALLFFFRTAETRSAGDALAVGVFAGMAFMAKYAAIYFLVGSALVMLTQSTLRPGWRNLGLMIVAFAVVIAPNVLWNLSHELTTVSHTMDNAGWVRDGAAFDLASMAEFLLSQFGVFGPVTMGALILAYLRPRGGMRPALVMFSVPALLTVTVQALLDQAYANWAIATYFSGTVLAVITLTRVWRIAALVFNLVLSVSLPILITLAPWPEIGGRPLLERYLGRHALSESILDLAKAEGLPVVSGNRDVLADLFYTGRDRSVALYALPEDGRASSYYAQTRTLPQDATGEVLVVVTGDLPCDAVPLEGLAITGAYTGRQLRIGRVAVECLRQTN</sequence>
<evidence type="ECO:0000256" key="3">
    <source>
        <dbReference type="ARBA" id="ARBA00022676"/>
    </source>
</evidence>
<keyword evidence="2" id="KW-1003">Cell membrane</keyword>
<evidence type="ECO:0000256" key="8">
    <source>
        <dbReference type="SAM" id="Phobius"/>
    </source>
</evidence>
<evidence type="ECO:0000313" key="10">
    <source>
        <dbReference type="EMBL" id="PTQ75540.1"/>
    </source>
</evidence>